<dbReference type="Pfam" id="PF01476">
    <property type="entry name" value="LysM"/>
    <property type="match status" value="1"/>
</dbReference>
<gene>
    <name evidence="3" type="primary">isaA_2</name>
    <name evidence="3" type="ORF">ab3b_00825</name>
</gene>
<dbReference type="InterPro" id="IPR023346">
    <property type="entry name" value="Lysozyme-like_dom_sf"/>
</dbReference>
<evidence type="ECO:0000259" key="2">
    <source>
        <dbReference type="PROSITE" id="PS51782"/>
    </source>
</evidence>
<organism evidence="3 4">
    <name type="scientific">Weissella cibaria</name>
    <dbReference type="NCBI Taxonomy" id="137591"/>
    <lineage>
        <taxon>Bacteria</taxon>
        <taxon>Bacillati</taxon>
        <taxon>Bacillota</taxon>
        <taxon>Bacilli</taxon>
        <taxon>Lactobacillales</taxon>
        <taxon>Lactobacillaceae</taxon>
        <taxon>Weissella</taxon>
    </lineage>
</organism>
<evidence type="ECO:0000313" key="3">
    <source>
        <dbReference type="EMBL" id="KIU24988.1"/>
    </source>
</evidence>
<dbReference type="SMART" id="SM00257">
    <property type="entry name" value="LysM"/>
    <property type="match status" value="1"/>
</dbReference>
<reference evidence="3" key="1">
    <citation type="journal article" date="2015" name="Microbiology (Mosc.)">
        <title>Genomics of the Weissella cibaria species with an examination of its metabolic traits.</title>
        <authorList>
            <person name="Lynch K.M."/>
            <person name="Lucid A."/>
            <person name="Arendt E.K."/>
            <person name="Sleator R.D."/>
            <person name="Lucey B."/>
            <person name="Coffey A."/>
        </authorList>
    </citation>
    <scope>NUCLEOTIDE SEQUENCE [LARGE SCALE GENOMIC DNA]</scope>
    <source>
        <strain evidence="3">AB3b</strain>
    </source>
</reference>
<sequence>MSKMKETALTIAGLASVLVAGQTVANAASTYTVQKGDTLSELANKFNLTVEDLVKTNKITDANMIFADQQIEVPTQEELNENALNTTAASSANSAASDAASSAMSEAVASMTAASEAAASKAAESEAAAASVQAQPVAQDTAVAEQAAPVAQQAAPAAAPAAGGSVYDQFIANGGTDALWQNIVMPESGGNPNAVSPNGYMGLGQTKEGWGTGDVATQTNGLVNYAVSRYGSVDGAVQFRAANGWW</sequence>
<accession>A0A0D1JUT0</accession>
<dbReference type="CDD" id="cd00118">
    <property type="entry name" value="LysM"/>
    <property type="match status" value="1"/>
</dbReference>
<evidence type="ECO:0000313" key="4">
    <source>
        <dbReference type="Proteomes" id="UP000032289"/>
    </source>
</evidence>
<protein>
    <submittedName>
        <fullName evidence="3">IsaA_2 protein</fullName>
        <ecNumber evidence="3">3.2.-.-</ecNumber>
    </submittedName>
</protein>
<keyword evidence="3" id="KW-0378">Hydrolase</keyword>
<proteinExistence type="predicted"/>
<comment type="caution">
    <text evidence="3">The sequence shown here is derived from an EMBL/GenBank/DDBJ whole genome shotgun (WGS) entry which is preliminary data.</text>
</comment>
<dbReference type="AlphaFoldDB" id="A0A0D1JUT0"/>
<dbReference type="SUPFAM" id="SSF54106">
    <property type="entry name" value="LysM domain"/>
    <property type="match status" value="1"/>
</dbReference>
<dbReference type="RefSeq" id="WP_043940960.1">
    <property type="nucleotide sequence ID" value="NZ_JWHT01000018.1"/>
</dbReference>
<keyword evidence="1" id="KW-0732">Signal</keyword>
<dbReference type="PROSITE" id="PS51782">
    <property type="entry name" value="LYSM"/>
    <property type="match status" value="1"/>
</dbReference>
<dbReference type="EC" id="3.2.-.-" evidence="3"/>
<dbReference type="PATRIC" id="fig|137591.24.peg.806"/>
<dbReference type="Proteomes" id="UP000032289">
    <property type="component" value="Unassembled WGS sequence"/>
</dbReference>
<feature type="chain" id="PRO_5002246907" evidence="1">
    <location>
        <begin position="28"/>
        <end position="246"/>
    </location>
</feature>
<feature type="signal peptide" evidence="1">
    <location>
        <begin position="1"/>
        <end position="27"/>
    </location>
</feature>
<keyword evidence="3" id="KW-0326">Glycosidase</keyword>
<dbReference type="InterPro" id="IPR018392">
    <property type="entry name" value="LysM"/>
</dbReference>
<dbReference type="InterPro" id="IPR036779">
    <property type="entry name" value="LysM_dom_sf"/>
</dbReference>
<evidence type="ECO:0000256" key="1">
    <source>
        <dbReference type="SAM" id="SignalP"/>
    </source>
</evidence>
<dbReference type="SUPFAM" id="SSF53955">
    <property type="entry name" value="Lysozyme-like"/>
    <property type="match status" value="1"/>
</dbReference>
<name>A0A0D1JUT0_9LACO</name>
<dbReference type="EMBL" id="JWHT01000018">
    <property type="protein sequence ID" value="KIU24988.1"/>
    <property type="molecule type" value="Genomic_DNA"/>
</dbReference>
<dbReference type="GO" id="GO:0016798">
    <property type="term" value="F:hydrolase activity, acting on glycosyl bonds"/>
    <property type="evidence" value="ECO:0007669"/>
    <property type="project" value="UniProtKB-KW"/>
</dbReference>
<feature type="domain" description="LysM" evidence="2">
    <location>
        <begin position="29"/>
        <end position="73"/>
    </location>
</feature>
<dbReference type="Gene3D" id="3.10.350.10">
    <property type="entry name" value="LysM domain"/>
    <property type="match status" value="1"/>
</dbReference>